<reference evidence="2 3" key="1">
    <citation type="submission" date="2018-07" db="EMBL/GenBank/DDBJ databases">
        <title>Genome sequences of Haloplanus sp. CBA1112.</title>
        <authorList>
            <person name="Kim Y.B."/>
            <person name="Roh S.W."/>
        </authorList>
    </citation>
    <scope>NUCLEOTIDE SEQUENCE [LARGE SCALE GENOMIC DNA]</scope>
    <source>
        <strain evidence="2 3">CBA1112</strain>
        <plasmid evidence="3">pcba1112-01</plasmid>
    </source>
</reference>
<sequence length="244" mass="26653">MTDDSNGSETDEELPKPFEDYLLDWTDVDGLPIPLGAYVRAKGGEKDGDRNSCIDPKLFVLDGDWIVHAETGANFPVAMVTADSQSGAAVSLSTVGDHWARNAALGYDPAFGTFAVVGSTRDAVNHQFGGIEFYSPKTLNEFEEVVDTADHPVGILIPSTDTTARRPNIYVCDTVDGHQPWSVLHRCALDGFSALRERYKLVADELGESFNPTPPSERTDGSRDRGGNPERAKDLHQIYCDKFS</sequence>
<name>A0A345E8F2_9EURY</name>
<dbReference type="RefSeq" id="WP_114604798.1">
    <property type="nucleotide sequence ID" value="NZ_CP031147.1"/>
</dbReference>
<keyword evidence="2" id="KW-0614">Plasmid</keyword>
<dbReference type="AlphaFoldDB" id="A0A345E8F2"/>
<dbReference type="Proteomes" id="UP000252985">
    <property type="component" value="Plasmid pCBA1112-01"/>
</dbReference>
<accession>A0A345E8F2</accession>
<dbReference type="KEGG" id="haq:DU484_00670"/>
<dbReference type="GeneID" id="37285446"/>
<proteinExistence type="predicted"/>
<feature type="region of interest" description="Disordered" evidence="1">
    <location>
        <begin position="206"/>
        <end position="244"/>
    </location>
</feature>
<protein>
    <submittedName>
        <fullName evidence="2">Uncharacterized protein</fullName>
    </submittedName>
</protein>
<evidence type="ECO:0000313" key="3">
    <source>
        <dbReference type="Proteomes" id="UP000252985"/>
    </source>
</evidence>
<geneLocation type="plasmid" evidence="3">
    <name>pcba1112-01</name>
</geneLocation>
<evidence type="ECO:0000313" key="2">
    <source>
        <dbReference type="EMBL" id="AXG08474.1"/>
    </source>
</evidence>
<gene>
    <name evidence="2" type="ORF">DU484_00670</name>
</gene>
<feature type="compositionally biased region" description="Basic and acidic residues" evidence="1">
    <location>
        <begin position="217"/>
        <end position="236"/>
    </location>
</feature>
<evidence type="ECO:0000256" key="1">
    <source>
        <dbReference type="SAM" id="MobiDB-lite"/>
    </source>
</evidence>
<organism evidence="2 3">
    <name type="scientific">Haloplanus rubicundus</name>
    <dbReference type="NCBI Taxonomy" id="1547898"/>
    <lineage>
        <taxon>Archaea</taxon>
        <taxon>Methanobacteriati</taxon>
        <taxon>Methanobacteriota</taxon>
        <taxon>Stenosarchaea group</taxon>
        <taxon>Halobacteria</taxon>
        <taxon>Halobacteriales</taxon>
        <taxon>Haloferacaceae</taxon>
        <taxon>Haloplanus</taxon>
    </lineage>
</organism>
<dbReference type="EMBL" id="CP031147">
    <property type="protein sequence ID" value="AXG08474.1"/>
    <property type="molecule type" value="Genomic_DNA"/>
</dbReference>